<sequence>MSISTTNPKLNQILSSQDLSVLNERSNLKGIRQLAGHLGIMGVSGYLWATQMNHWPIAIPALILYGFSLAAMFAPMHECTHRTAFANNRLNEIVAWFAGLLSFYNSTFYRRYHKWHHRYTQIPDKDPELDDLKLNNLKEYIIEVSGLTWWIGKIRTHTRIALGKVENYPFIPETAQKEVIRSVRLQLLTYFSAIAISVIFGQLWFFLYWLFPLMVSQPILRMYLLAEHTGCTNDDNSLTNTRTTLTIWPMRFLMWNMPYHGEHHLYASIPFHALSEAHEKLKLHFTHVDSGYINVNRNIINNLGQ</sequence>
<keyword evidence="6" id="KW-1185">Reference proteome</keyword>
<dbReference type="PANTHER" id="PTHR12879:SF8">
    <property type="entry name" value="SPHINGOLIPID DELTA(4)-DESATURASE DES1"/>
    <property type="match status" value="1"/>
</dbReference>
<dbReference type="GO" id="GO:0046513">
    <property type="term" value="P:ceramide biosynthetic process"/>
    <property type="evidence" value="ECO:0007669"/>
    <property type="project" value="TreeGrafter"/>
</dbReference>
<comment type="cofactor">
    <cofactor evidence="1">
        <name>Fe(2+)</name>
        <dbReference type="ChEBI" id="CHEBI:29033"/>
    </cofactor>
</comment>
<dbReference type="InterPro" id="IPR039393">
    <property type="entry name" value="Rhizopine-oxygenase-like"/>
</dbReference>
<gene>
    <name evidence="5" type="ORF">C7H19_06515</name>
</gene>
<evidence type="ECO:0000259" key="4">
    <source>
        <dbReference type="Pfam" id="PF00487"/>
    </source>
</evidence>
<comment type="similarity">
    <text evidence="2">Belongs to the fatty acid desaturase type 2 family.</text>
</comment>
<dbReference type="PANTHER" id="PTHR12879">
    <property type="entry name" value="SPHINGOLIPID DELTA 4 DESATURASE/C-4 HYDROXYLASE PROTEIN DES2"/>
    <property type="match status" value="1"/>
</dbReference>
<reference evidence="5 6" key="1">
    <citation type="submission" date="2018-03" db="EMBL/GenBank/DDBJ databases">
        <title>The ancient ancestry and fast evolution of plastids.</title>
        <authorList>
            <person name="Moore K.R."/>
            <person name="Magnabosco C."/>
            <person name="Momper L."/>
            <person name="Gold D.A."/>
            <person name="Bosak T."/>
            <person name="Fournier G.P."/>
        </authorList>
    </citation>
    <scope>NUCLEOTIDE SEQUENCE [LARGE SCALE GENOMIC DNA]</scope>
    <source>
        <strain evidence="5 6">CCALA 016</strain>
    </source>
</reference>
<keyword evidence="3" id="KW-1133">Transmembrane helix</keyword>
<dbReference type="AlphaFoldDB" id="A0A2T1M0C2"/>
<evidence type="ECO:0000313" key="5">
    <source>
        <dbReference type="EMBL" id="PSF38119.1"/>
    </source>
</evidence>
<organism evidence="5 6">
    <name type="scientific">Aphanothece hegewaldii CCALA 016</name>
    <dbReference type="NCBI Taxonomy" id="2107694"/>
    <lineage>
        <taxon>Bacteria</taxon>
        <taxon>Bacillati</taxon>
        <taxon>Cyanobacteriota</taxon>
        <taxon>Cyanophyceae</taxon>
        <taxon>Oscillatoriophycideae</taxon>
        <taxon>Chroococcales</taxon>
        <taxon>Aphanothecaceae</taxon>
        <taxon>Aphanothece</taxon>
    </lineage>
</organism>
<feature type="transmembrane region" description="Helical" evidence="3">
    <location>
        <begin position="187"/>
        <end position="211"/>
    </location>
</feature>
<comment type="caution">
    <text evidence="5">The sequence shown here is derived from an EMBL/GenBank/DDBJ whole genome shotgun (WGS) entry which is preliminary data.</text>
</comment>
<dbReference type="CDD" id="cd03511">
    <property type="entry name" value="Rhizopine-oxygenase-like"/>
    <property type="match status" value="1"/>
</dbReference>
<dbReference type="GO" id="GO:0016020">
    <property type="term" value="C:membrane"/>
    <property type="evidence" value="ECO:0007669"/>
    <property type="project" value="GOC"/>
</dbReference>
<dbReference type="Proteomes" id="UP000239001">
    <property type="component" value="Unassembled WGS sequence"/>
</dbReference>
<dbReference type="OrthoDB" id="9792534at2"/>
<feature type="transmembrane region" description="Helical" evidence="3">
    <location>
        <begin position="55"/>
        <end position="73"/>
    </location>
</feature>
<protein>
    <submittedName>
        <fullName evidence="5">Fatty acid desaturase</fullName>
    </submittedName>
</protein>
<feature type="domain" description="Fatty acid desaturase" evidence="4">
    <location>
        <begin position="54"/>
        <end position="282"/>
    </location>
</feature>
<dbReference type="Pfam" id="PF00487">
    <property type="entry name" value="FA_desaturase"/>
    <property type="match status" value="1"/>
</dbReference>
<dbReference type="EMBL" id="PXOH01000005">
    <property type="protein sequence ID" value="PSF38119.1"/>
    <property type="molecule type" value="Genomic_DNA"/>
</dbReference>
<name>A0A2T1M0C2_9CHRO</name>
<dbReference type="RefSeq" id="WP_106456084.1">
    <property type="nucleotide sequence ID" value="NZ_PXOH01000005.1"/>
</dbReference>
<dbReference type="InterPro" id="IPR005804">
    <property type="entry name" value="FA_desaturase_dom"/>
</dbReference>
<evidence type="ECO:0000256" key="3">
    <source>
        <dbReference type="SAM" id="Phobius"/>
    </source>
</evidence>
<reference evidence="5 6" key="2">
    <citation type="submission" date="2018-03" db="EMBL/GenBank/DDBJ databases">
        <authorList>
            <person name="Keele B.F."/>
        </authorList>
    </citation>
    <scope>NUCLEOTIDE SEQUENCE [LARGE SCALE GENOMIC DNA]</scope>
    <source>
        <strain evidence="5 6">CCALA 016</strain>
    </source>
</reference>
<evidence type="ECO:0000313" key="6">
    <source>
        <dbReference type="Proteomes" id="UP000239001"/>
    </source>
</evidence>
<evidence type="ECO:0000256" key="1">
    <source>
        <dbReference type="ARBA" id="ARBA00001954"/>
    </source>
</evidence>
<evidence type="ECO:0000256" key="2">
    <source>
        <dbReference type="ARBA" id="ARBA00008749"/>
    </source>
</evidence>
<proteinExistence type="inferred from homology"/>
<feature type="transmembrane region" description="Helical" evidence="3">
    <location>
        <begin position="93"/>
        <end position="109"/>
    </location>
</feature>
<dbReference type="GO" id="GO:0042284">
    <property type="term" value="F:sphingolipid delta-4 desaturase activity"/>
    <property type="evidence" value="ECO:0007669"/>
    <property type="project" value="TreeGrafter"/>
</dbReference>
<keyword evidence="3" id="KW-0812">Transmembrane</keyword>
<accession>A0A2T1M0C2</accession>
<keyword evidence="3" id="KW-0472">Membrane</keyword>